<dbReference type="InterPro" id="IPR005793">
    <property type="entry name" value="Formyl_trans_C"/>
</dbReference>
<evidence type="ECO:0000313" key="5">
    <source>
        <dbReference type="Proteomes" id="UP000297025"/>
    </source>
</evidence>
<evidence type="ECO:0000313" key="6">
    <source>
        <dbReference type="Proteomes" id="UP000630594"/>
    </source>
</evidence>
<sequence length="334" mass="35627">MSHGRVVLIGAVHECLAAFDAILASPECEFAGVVTLTPEAGAKVSGTVDIASRASEHQIPVVLVEDVNAPQSVAAIRALAPDLVAVVGWTRLIHDELLELPTHGCIGFHASLLPHNRGRAPVNWAIIRGERETGNTMMLLNSGVDTGGVVDQRSTPIDPEDTCATVYERVAALGASMLTDNLGPLLRGEVVPRRQDESRANLLPKRVPLMGVTDWRRSAQEIHDWIRAQTDPYPGAFTHLEGERLTLWRSTPPGSSDSPAAPGTVVAVDRTGLTVATGSGTILITEVGTSVHPHLHAHEWAARAGLSVGARLDQPSDAWVAWSLGHGPRPEETR</sequence>
<evidence type="ECO:0000313" key="3">
    <source>
        <dbReference type="EMBL" id="GGD07225.1"/>
    </source>
</evidence>
<dbReference type="Pfam" id="PF00551">
    <property type="entry name" value="Formyl_trans_N"/>
    <property type="match status" value="1"/>
</dbReference>
<dbReference type="CDD" id="cd08702">
    <property type="entry name" value="Arna_FMT_C"/>
    <property type="match status" value="1"/>
</dbReference>
<dbReference type="PANTHER" id="PTHR11138">
    <property type="entry name" value="METHIONYL-TRNA FORMYLTRANSFERASE"/>
    <property type="match status" value="1"/>
</dbReference>
<dbReference type="SUPFAM" id="SSF53328">
    <property type="entry name" value="Formyltransferase"/>
    <property type="match status" value="1"/>
</dbReference>
<dbReference type="EMBL" id="CP038462">
    <property type="protein sequence ID" value="QCC76397.1"/>
    <property type="molecule type" value="Genomic_DNA"/>
</dbReference>
<dbReference type="SUPFAM" id="SSF50486">
    <property type="entry name" value="FMT C-terminal domain-like"/>
    <property type="match status" value="1"/>
</dbReference>
<reference evidence="6" key="3">
    <citation type="journal article" date="2019" name="Int. J. Syst. Evol. Microbiol.">
        <title>The Global Catalogue of Microorganisms (GCM) 10K type strain sequencing project: providing services to taxonomists for standard genome sequencing and annotation.</title>
        <authorList>
            <consortium name="The Broad Institute Genomics Platform"/>
            <consortium name="The Broad Institute Genome Sequencing Center for Infectious Disease"/>
            <person name="Wu L."/>
            <person name="Ma J."/>
        </authorList>
    </citation>
    <scope>NUCLEOTIDE SEQUENCE [LARGE SCALE GENOMIC DNA]</scope>
    <source>
        <strain evidence="6">CCM 7403</strain>
    </source>
</reference>
<protein>
    <submittedName>
        <fullName evidence="4">Methionyl-tRNA formyltransferase</fullName>
    </submittedName>
</protein>
<dbReference type="Proteomes" id="UP000630594">
    <property type="component" value="Unassembled WGS sequence"/>
</dbReference>
<evidence type="ECO:0000259" key="2">
    <source>
        <dbReference type="Pfam" id="PF02911"/>
    </source>
</evidence>
<organism evidence="4 5">
    <name type="scientific">Nocardioides daphniae</name>
    <dbReference type="NCBI Taxonomy" id="402297"/>
    <lineage>
        <taxon>Bacteria</taxon>
        <taxon>Bacillati</taxon>
        <taxon>Actinomycetota</taxon>
        <taxon>Actinomycetes</taxon>
        <taxon>Propionibacteriales</taxon>
        <taxon>Nocardioidaceae</taxon>
        <taxon>Nocardioides</taxon>
    </lineage>
</organism>
<dbReference type="EMBL" id="BMCK01000001">
    <property type="protein sequence ID" value="GGD07225.1"/>
    <property type="molecule type" value="Genomic_DNA"/>
</dbReference>
<evidence type="ECO:0000259" key="1">
    <source>
        <dbReference type="Pfam" id="PF00551"/>
    </source>
</evidence>
<dbReference type="GO" id="GO:0005829">
    <property type="term" value="C:cytosol"/>
    <property type="evidence" value="ECO:0007669"/>
    <property type="project" value="TreeGrafter"/>
</dbReference>
<dbReference type="InterPro" id="IPR002376">
    <property type="entry name" value="Formyl_transf_N"/>
</dbReference>
<feature type="domain" description="Formyl transferase N-terminal" evidence="1">
    <location>
        <begin position="68"/>
        <end position="179"/>
    </location>
</feature>
<dbReference type="GO" id="GO:0004479">
    <property type="term" value="F:methionyl-tRNA formyltransferase activity"/>
    <property type="evidence" value="ECO:0007669"/>
    <property type="project" value="TreeGrafter"/>
</dbReference>
<dbReference type="InterPro" id="IPR011034">
    <property type="entry name" value="Formyl_transferase-like_C_sf"/>
</dbReference>
<dbReference type="KEGG" id="ndp:E2C04_02730"/>
<reference evidence="4 5" key="1">
    <citation type="journal article" date="2008" name="Int. J. Syst. Evol. Microbiol.">
        <title>Nocardioides daphniae sp. nov., isolated from Daphnia cucullata (Crustacea: Cladocera).</title>
        <authorList>
            <person name="Toth E.M."/>
            <person name="Keki Z."/>
            <person name="Homonnay Z.G."/>
            <person name="Borsodi A.K."/>
            <person name="Marialigeti K."/>
            <person name="Schumann P."/>
        </authorList>
    </citation>
    <scope>NUCLEOTIDE SEQUENCE [LARGE SCALE GENOMIC DNA]</scope>
    <source>
        <strain evidence="4 5">JCM 16608</strain>
    </source>
</reference>
<dbReference type="Proteomes" id="UP000297025">
    <property type="component" value="Chromosome"/>
</dbReference>
<dbReference type="Pfam" id="PF02911">
    <property type="entry name" value="Formyl_trans_C"/>
    <property type="match status" value="1"/>
</dbReference>
<name>A0A4V1CW86_9ACTN</name>
<evidence type="ECO:0000313" key="4">
    <source>
        <dbReference type="EMBL" id="QCC76397.1"/>
    </source>
</evidence>
<accession>A0A4V1CW86</accession>
<dbReference type="Gene3D" id="3.40.50.12230">
    <property type="match status" value="1"/>
</dbReference>
<feature type="domain" description="Formyl transferase C-terminal" evidence="2">
    <location>
        <begin position="214"/>
        <end position="303"/>
    </location>
</feature>
<reference evidence="3" key="2">
    <citation type="journal article" date="2014" name="Int. J. Syst. Evol. Microbiol.">
        <title>Complete genome of a new Firmicutes species belonging to the dominant human colonic microbiota ('Ruminococcus bicirculans') reveals two chromosomes and a selective capacity to utilize plant glucans.</title>
        <authorList>
            <consortium name="NISC Comparative Sequencing Program"/>
            <person name="Wegmann U."/>
            <person name="Louis P."/>
            <person name="Goesmann A."/>
            <person name="Henrissat B."/>
            <person name="Duncan S.H."/>
            <person name="Flint H.J."/>
        </authorList>
    </citation>
    <scope>NUCLEOTIDE SEQUENCE</scope>
    <source>
        <strain evidence="3">CCM 7403</strain>
    </source>
</reference>
<gene>
    <name evidence="3" type="primary">fmt</name>
    <name evidence="4" type="ORF">E2C04_02730</name>
    <name evidence="3" type="ORF">GCM10007231_02430</name>
</gene>
<keyword evidence="6" id="KW-1185">Reference proteome</keyword>
<keyword evidence="4" id="KW-0808">Transferase</keyword>
<proteinExistence type="predicted"/>
<dbReference type="PANTHER" id="PTHR11138:SF5">
    <property type="entry name" value="METHIONYL-TRNA FORMYLTRANSFERASE, MITOCHONDRIAL"/>
    <property type="match status" value="1"/>
</dbReference>
<dbReference type="AlphaFoldDB" id="A0A4V1CW86"/>
<reference evidence="3" key="5">
    <citation type="submission" date="2024-05" db="EMBL/GenBank/DDBJ databases">
        <authorList>
            <person name="Sun Q."/>
            <person name="Sedlacek I."/>
        </authorList>
    </citation>
    <scope>NUCLEOTIDE SEQUENCE</scope>
    <source>
        <strain evidence="3">CCM 7403</strain>
    </source>
</reference>
<dbReference type="InterPro" id="IPR036477">
    <property type="entry name" value="Formyl_transf_N_sf"/>
</dbReference>
<reference evidence="4" key="4">
    <citation type="submission" date="2019-03" db="EMBL/GenBank/DDBJ databases">
        <authorList>
            <person name="Huang Y."/>
        </authorList>
    </citation>
    <scope>NUCLEOTIDE SEQUENCE</scope>
    <source>
        <strain evidence="4">JCM 16608</strain>
    </source>
</reference>